<accession>A0AAJ0FH27</accession>
<dbReference type="Proteomes" id="UP001244011">
    <property type="component" value="Unassembled WGS sequence"/>
</dbReference>
<evidence type="ECO:0000313" key="2">
    <source>
        <dbReference type="EMBL" id="KAK1761699.1"/>
    </source>
</evidence>
<organism evidence="2 3">
    <name type="scientific">Phialemonium atrogriseum</name>
    <dbReference type="NCBI Taxonomy" id="1093897"/>
    <lineage>
        <taxon>Eukaryota</taxon>
        <taxon>Fungi</taxon>
        <taxon>Dikarya</taxon>
        <taxon>Ascomycota</taxon>
        <taxon>Pezizomycotina</taxon>
        <taxon>Sordariomycetes</taxon>
        <taxon>Sordariomycetidae</taxon>
        <taxon>Cephalothecales</taxon>
        <taxon>Cephalothecaceae</taxon>
        <taxon>Phialemonium</taxon>
    </lineage>
</organism>
<comment type="caution">
    <text evidence="2">The sequence shown here is derived from an EMBL/GenBank/DDBJ whole genome shotgun (WGS) entry which is preliminary data.</text>
</comment>
<dbReference type="EMBL" id="MU839055">
    <property type="protein sequence ID" value="KAK1761699.1"/>
    <property type="molecule type" value="Genomic_DNA"/>
</dbReference>
<reference evidence="2" key="1">
    <citation type="submission" date="2023-06" db="EMBL/GenBank/DDBJ databases">
        <title>Genome-scale phylogeny and comparative genomics of the fungal order Sordariales.</title>
        <authorList>
            <consortium name="Lawrence Berkeley National Laboratory"/>
            <person name="Hensen N."/>
            <person name="Bonometti L."/>
            <person name="Westerberg I."/>
            <person name="Brannstrom I.O."/>
            <person name="Guillou S."/>
            <person name="Cros-Aarteil S."/>
            <person name="Calhoun S."/>
            <person name="Haridas S."/>
            <person name="Kuo A."/>
            <person name="Mondo S."/>
            <person name="Pangilinan J."/>
            <person name="Riley R."/>
            <person name="Labutti K."/>
            <person name="Andreopoulos B."/>
            <person name="Lipzen A."/>
            <person name="Chen C."/>
            <person name="Yanf M."/>
            <person name="Daum C."/>
            <person name="Ng V."/>
            <person name="Clum A."/>
            <person name="Steindorff A."/>
            <person name="Ohm R."/>
            <person name="Martin F."/>
            <person name="Silar P."/>
            <person name="Natvig D."/>
            <person name="Lalanne C."/>
            <person name="Gautier V."/>
            <person name="Ament-Velasquez S.L."/>
            <person name="Kruys A."/>
            <person name="Hutchinson M.I."/>
            <person name="Powell A.J."/>
            <person name="Barry K."/>
            <person name="Miller A.N."/>
            <person name="Grigoriev I.V."/>
            <person name="Debuchy R."/>
            <person name="Gladieux P."/>
            <person name="Thoren M.H."/>
            <person name="Johannesson H."/>
        </authorList>
    </citation>
    <scope>NUCLEOTIDE SEQUENCE</scope>
    <source>
        <strain evidence="2">8032-3</strain>
    </source>
</reference>
<proteinExistence type="predicted"/>
<keyword evidence="1" id="KW-0472">Membrane</keyword>
<keyword evidence="1" id="KW-1133">Transmembrane helix</keyword>
<dbReference type="AlphaFoldDB" id="A0AAJ0FH27"/>
<protein>
    <submittedName>
        <fullName evidence="2">Uncharacterized protein</fullName>
    </submittedName>
</protein>
<evidence type="ECO:0000256" key="1">
    <source>
        <dbReference type="SAM" id="Phobius"/>
    </source>
</evidence>
<sequence>MFQTTLLMLMHSASGFTQRRARRSLRSRVSARTALRGLARMFPSLVTSMSRVMDRLDGLQSVPSKRRSSRLADEGTQLCAKALRYSSRQRNKLLERKDRKCKPLALALASAFVLAVGLAALTAEIKLPFMNVHLFGATLATKMLGGATDVLAGLLDVMYYGWPLSLYLFVTMLQYGFEVQSLPLRRLELKADALAYKL</sequence>
<keyword evidence="1" id="KW-0812">Transmembrane</keyword>
<feature type="transmembrane region" description="Helical" evidence="1">
    <location>
        <begin position="159"/>
        <end position="177"/>
    </location>
</feature>
<evidence type="ECO:0000313" key="3">
    <source>
        <dbReference type="Proteomes" id="UP001244011"/>
    </source>
</evidence>
<dbReference type="GeneID" id="85309537"/>
<gene>
    <name evidence="2" type="ORF">QBC33DRAFT_520210</name>
</gene>
<dbReference type="RefSeq" id="XP_060277912.1">
    <property type="nucleotide sequence ID" value="XM_060426350.1"/>
</dbReference>
<feature type="transmembrane region" description="Helical" evidence="1">
    <location>
        <begin position="104"/>
        <end position="123"/>
    </location>
</feature>
<name>A0AAJ0FH27_9PEZI</name>
<keyword evidence="3" id="KW-1185">Reference proteome</keyword>